<dbReference type="EMBL" id="JAJFAZ020000005">
    <property type="protein sequence ID" value="KAI5327053.1"/>
    <property type="molecule type" value="Genomic_DNA"/>
</dbReference>
<protein>
    <submittedName>
        <fullName evidence="2">Uncharacterized protein</fullName>
    </submittedName>
</protein>
<proteinExistence type="predicted"/>
<gene>
    <name evidence="2" type="ORF">L3X38_026449</name>
</gene>
<dbReference type="AlphaFoldDB" id="A0AAD4Z081"/>
<comment type="caution">
    <text evidence="2">The sequence shown here is derived from an EMBL/GenBank/DDBJ whole genome shotgun (WGS) entry which is preliminary data.</text>
</comment>
<dbReference type="Proteomes" id="UP001054821">
    <property type="component" value="Chromosome 5"/>
</dbReference>
<feature type="compositionally biased region" description="Basic and acidic residues" evidence="1">
    <location>
        <begin position="88"/>
        <end position="98"/>
    </location>
</feature>
<reference evidence="2 3" key="1">
    <citation type="journal article" date="2022" name="G3 (Bethesda)">
        <title>Whole-genome sequence and methylome profiling of the almond [Prunus dulcis (Mill.) D.A. Webb] cultivar 'Nonpareil'.</title>
        <authorList>
            <person name="D'Amico-Willman K.M."/>
            <person name="Ouma W.Z."/>
            <person name="Meulia T."/>
            <person name="Sideli G.M."/>
            <person name="Gradziel T.M."/>
            <person name="Fresnedo-Ramirez J."/>
        </authorList>
    </citation>
    <scope>NUCLEOTIDE SEQUENCE [LARGE SCALE GENOMIC DNA]</scope>
    <source>
        <strain evidence="2">Clone GOH B32 T37-40</strain>
    </source>
</reference>
<name>A0AAD4Z081_PRUDU</name>
<accession>A0AAD4Z081</accession>
<organism evidence="2 3">
    <name type="scientific">Prunus dulcis</name>
    <name type="common">Almond</name>
    <name type="synonym">Amygdalus dulcis</name>
    <dbReference type="NCBI Taxonomy" id="3755"/>
    <lineage>
        <taxon>Eukaryota</taxon>
        <taxon>Viridiplantae</taxon>
        <taxon>Streptophyta</taxon>
        <taxon>Embryophyta</taxon>
        <taxon>Tracheophyta</taxon>
        <taxon>Spermatophyta</taxon>
        <taxon>Magnoliopsida</taxon>
        <taxon>eudicotyledons</taxon>
        <taxon>Gunneridae</taxon>
        <taxon>Pentapetalae</taxon>
        <taxon>rosids</taxon>
        <taxon>fabids</taxon>
        <taxon>Rosales</taxon>
        <taxon>Rosaceae</taxon>
        <taxon>Amygdaloideae</taxon>
        <taxon>Amygdaleae</taxon>
        <taxon>Prunus</taxon>
    </lineage>
</organism>
<evidence type="ECO:0000256" key="1">
    <source>
        <dbReference type="SAM" id="MobiDB-lite"/>
    </source>
</evidence>
<keyword evidence="3" id="KW-1185">Reference proteome</keyword>
<sequence>MVKRPKEGLRANETYSADPDKPKNMCVREVYGKTPDDDLVPRQSPRAFEGITFAIQQIPGAEYTHADALASQGSALGTQFKRSIPVKHLDQPSIKEAKPPNLMQIDEDSS</sequence>
<feature type="region of interest" description="Disordered" evidence="1">
    <location>
        <begin position="88"/>
        <end position="110"/>
    </location>
</feature>
<feature type="compositionally biased region" description="Basic and acidic residues" evidence="1">
    <location>
        <begin position="1"/>
        <end position="10"/>
    </location>
</feature>
<evidence type="ECO:0000313" key="2">
    <source>
        <dbReference type="EMBL" id="KAI5327053.1"/>
    </source>
</evidence>
<feature type="region of interest" description="Disordered" evidence="1">
    <location>
        <begin position="1"/>
        <end position="22"/>
    </location>
</feature>
<evidence type="ECO:0000313" key="3">
    <source>
        <dbReference type="Proteomes" id="UP001054821"/>
    </source>
</evidence>